<feature type="transmembrane region" description="Helical" evidence="1">
    <location>
        <begin position="126"/>
        <end position="143"/>
    </location>
</feature>
<evidence type="ECO:0000313" key="3">
    <source>
        <dbReference type="Proteomes" id="UP000015527"/>
    </source>
</evidence>
<evidence type="ECO:0008006" key="4">
    <source>
        <dbReference type="Google" id="ProtNLM"/>
    </source>
</evidence>
<feature type="transmembrane region" description="Helical" evidence="1">
    <location>
        <begin position="305"/>
        <end position="324"/>
    </location>
</feature>
<gene>
    <name evidence="2" type="ORF">L284_22570</name>
</gene>
<proteinExistence type="predicted"/>
<keyword evidence="1" id="KW-1133">Transmembrane helix</keyword>
<reference evidence="2 3" key="1">
    <citation type="journal article" date="2013" name="Genome Announc.">
        <title>Genome Sequence of Novosphingobium lindaniclasticum LE124T, Isolated from a Hexachlorocyclohexane Dumpsite.</title>
        <authorList>
            <person name="Saxena A."/>
            <person name="Nayyar N."/>
            <person name="Sangwan N."/>
            <person name="Kumari R."/>
            <person name="Khurana J.P."/>
            <person name="Lal R."/>
        </authorList>
    </citation>
    <scope>NUCLEOTIDE SEQUENCE [LARGE SCALE GENOMIC DNA]</scope>
    <source>
        <strain evidence="2 3">LE124</strain>
    </source>
</reference>
<evidence type="ECO:0000256" key="1">
    <source>
        <dbReference type="SAM" id="Phobius"/>
    </source>
</evidence>
<dbReference type="AlphaFoldDB" id="T0GUI8"/>
<feature type="transmembrane region" description="Helical" evidence="1">
    <location>
        <begin position="12"/>
        <end position="33"/>
    </location>
</feature>
<sequence length="412" mass="45262">MPPGRKILGLDIARTIAIALAMLNHSFIATNVWKDFFEPKPQIAFVVRLATPMFIILFGALLEVVYRNRERRDGLQSVTARLFERALLCWLLYALTLIPLLWTGRTSVTSAIFGALLAGKIPLSDILRYYTILFFLAPLLLFARNRWGLLPLLTASTAFLLLHPVLVLLPAPPPNFAHYAPARLADLLLGLGDAVAGPSVLHSLFFVAVGMFIGWLLGEDRSPDVSVRKGVTRRFLLLGASLSFGAFATFFMGPEEVTTETAAGMVLRNANHPFYFFCGALGTTVIVALCRFVRADRPGLRYATFLGRRSLFTFAAGNAFLILVTQDYGAAIPHRLLLSGLFFLTVVGLAMLYDIIMQPGAATSRIRLVRTASRGWQAMTAPVNRLLRAGAAKLTALVSWAPIFPQPEVQKS</sequence>
<keyword evidence="1" id="KW-0472">Membrane</keyword>
<dbReference type="OrthoDB" id="8340583at2"/>
<dbReference type="eggNOG" id="COG1835">
    <property type="taxonomic scope" value="Bacteria"/>
</dbReference>
<dbReference type="InterPro" id="IPR014550">
    <property type="entry name" value="UCP028704_OpgC"/>
</dbReference>
<dbReference type="Proteomes" id="UP000015527">
    <property type="component" value="Unassembled WGS sequence"/>
</dbReference>
<name>T0GUI8_9SPHN</name>
<feature type="transmembrane region" description="Helical" evidence="1">
    <location>
        <begin position="191"/>
        <end position="215"/>
    </location>
</feature>
<dbReference type="PATRIC" id="fig|1096930.3.peg.4444"/>
<protein>
    <recommendedName>
        <fullName evidence="4">Heparan-alpha-glucosaminide N-acetyltransferase catalytic domain-containing protein</fullName>
    </recommendedName>
</protein>
<feature type="transmembrane region" description="Helical" evidence="1">
    <location>
        <begin position="235"/>
        <end position="254"/>
    </location>
</feature>
<comment type="caution">
    <text evidence="2">The sequence shown here is derived from an EMBL/GenBank/DDBJ whole genome shotgun (WGS) entry which is preliminary data.</text>
</comment>
<feature type="transmembrane region" description="Helical" evidence="1">
    <location>
        <begin position="150"/>
        <end position="171"/>
    </location>
</feature>
<dbReference type="RefSeq" id="WP_021236177.1">
    <property type="nucleotide sequence ID" value="NZ_ATHL01000153.1"/>
</dbReference>
<keyword evidence="1" id="KW-0812">Transmembrane</keyword>
<feature type="transmembrane region" description="Helical" evidence="1">
    <location>
        <begin position="336"/>
        <end position="356"/>
    </location>
</feature>
<feature type="transmembrane region" description="Helical" evidence="1">
    <location>
        <begin position="87"/>
        <end position="106"/>
    </location>
</feature>
<keyword evidence="3" id="KW-1185">Reference proteome</keyword>
<feature type="transmembrane region" description="Helical" evidence="1">
    <location>
        <begin position="274"/>
        <end position="293"/>
    </location>
</feature>
<organism evidence="2 3">
    <name type="scientific">Novosphingobium lindaniclasticum LE124</name>
    <dbReference type="NCBI Taxonomy" id="1096930"/>
    <lineage>
        <taxon>Bacteria</taxon>
        <taxon>Pseudomonadati</taxon>
        <taxon>Pseudomonadota</taxon>
        <taxon>Alphaproteobacteria</taxon>
        <taxon>Sphingomonadales</taxon>
        <taxon>Sphingomonadaceae</taxon>
        <taxon>Novosphingobium</taxon>
    </lineage>
</organism>
<accession>T0GUI8</accession>
<evidence type="ECO:0000313" key="2">
    <source>
        <dbReference type="EMBL" id="EQB07646.1"/>
    </source>
</evidence>
<dbReference type="EMBL" id="ATHL01000153">
    <property type="protein sequence ID" value="EQB07646.1"/>
    <property type="molecule type" value="Genomic_DNA"/>
</dbReference>
<feature type="transmembrane region" description="Helical" evidence="1">
    <location>
        <begin position="45"/>
        <end position="66"/>
    </location>
</feature>
<dbReference type="Pfam" id="PF10129">
    <property type="entry name" value="OpgC_C"/>
    <property type="match status" value="1"/>
</dbReference>